<sequence length="96" mass="10851">MHDEKVYLSGYIDLPEERLEELSAALAEHVRLTQAEPGCIKFAARPSDSMPGRFMISEVFESESALAAHNLRMQQADWPKISKGVPRDITRKDHEA</sequence>
<dbReference type="Pfam" id="PF03992">
    <property type="entry name" value="ABM"/>
    <property type="match status" value="1"/>
</dbReference>
<keyword evidence="2" id="KW-0503">Monooxygenase</keyword>
<gene>
    <name evidence="2" type="ORF">J2Z17_001712</name>
</gene>
<feature type="domain" description="ABM" evidence="1">
    <location>
        <begin position="6"/>
        <end position="96"/>
    </location>
</feature>
<evidence type="ECO:0000313" key="3">
    <source>
        <dbReference type="Proteomes" id="UP000759443"/>
    </source>
</evidence>
<dbReference type="InterPro" id="IPR007138">
    <property type="entry name" value="ABM_dom"/>
</dbReference>
<reference evidence="2 3" key="1">
    <citation type="submission" date="2021-03" db="EMBL/GenBank/DDBJ databases">
        <title>Genomic Encyclopedia of Type Strains, Phase IV (KMG-IV): sequencing the most valuable type-strain genomes for metagenomic binning, comparative biology and taxonomic classification.</title>
        <authorList>
            <person name="Goeker M."/>
        </authorList>
    </citation>
    <scope>NUCLEOTIDE SEQUENCE [LARGE SCALE GENOMIC DNA]</scope>
    <source>
        <strain evidence="2 3">DSM 21600</strain>
    </source>
</reference>
<dbReference type="SUPFAM" id="SSF54909">
    <property type="entry name" value="Dimeric alpha+beta barrel"/>
    <property type="match status" value="1"/>
</dbReference>
<dbReference type="EMBL" id="JAGGJU010000004">
    <property type="protein sequence ID" value="MBP1850278.1"/>
    <property type="molecule type" value="Genomic_DNA"/>
</dbReference>
<comment type="caution">
    <text evidence="2">The sequence shown here is derived from an EMBL/GenBank/DDBJ whole genome shotgun (WGS) entry which is preliminary data.</text>
</comment>
<proteinExistence type="predicted"/>
<keyword evidence="3" id="KW-1185">Reference proteome</keyword>
<dbReference type="Gene3D" id="3.30.70.100">
    <property type="match status" value="1"/>
</dbReference>
<protein>
    <submittedName>
        <fullName evidence="2">Quinol monooxygenase YgiN</fullName>
    </submittedName>
</protein>
<dbReference type="RefSeq" id="WP_209943901.1">
    <property type="nucleotide sequence ID" value="NZ_JAGGJU010000004.1"/>
</dbReference>
<accession>A0ABS4DX57</accession>
<name>A0ABS4DX57_9HYPH</name>
<dbReference type="GO" id="GO:0004497">
    <property type="term" value="F:monooxygenase activity"/>
    <property type="evidence" value="ECO:0007669"/>
    <property type="project" value="UniProtKB-KW"/>
</dbReference>
<dbReference type="InterPro" id="IPR011008">
    <property type="entry name" value="Dimeric_a/b-barrel"/>
</dbReference>
<evidence type="ECO:0000313" key="2">
    <source>
        <dbReference type="EMBL" id="MBP1850278.1"/>
    </source>
</evidence>
<keyword evidence="2" id="KW-0560">Oxidoreductase</keyword>
<dbReference type="PROSITE" id="PS51725">
    <property type="entry name" value="ABM"/>
    <property type="match status" value="1"/>
</dbReference>
<evidence type="ECO:0000259" key="1">
    <source>
        <dbReference type="PROSITE" id="PS51725"/>
    </source>
</evidence>
<dbReference type="Proteomes" id="UP000759443">
    <property type="component" value="Unassembled WGS sequence"/>
</dbReference>
<organism evidence="2 3">
    <name type="scientific">Rhizobium halophytocola</name>
    <dbReference type="NCBI Taxonomy" id="735519"/>
    <lineage>
        <taxon>Bacteria</taxon>
        <taxon>Pseudomonadati</taxon>
        <taxon>Pseudomonadota</taxon>
        <taxon>Alphaproteobacteria</taxon>
        <taxon>Hyphomicrobiales</taxon>
        <taxon>Rhizobiaceae</taxon>
        <taxon>Rhizobium/Agrobacterium group</taxon>
        <taxon>Rhizobium</taxon>
    </lineage>
</organism>